<dbReference type="CDD" id="cd01741">
    <property type="entry name" value="GATase1_1"/>
    <property type="match status" value="1"/>
</dbReference>
<evidence type="ECO:0000259" key="1">
    <source>
        <dbReference type="Pfam" id="PF00117"/>
    </source>
</evidence>
<comment type="caution">
    <text evidence="2">The sequence shown here is derived from an EMBL/GenBank/DDBJ whole genome shotgun (WGS) entry which is preliminary data.</text>
</comment>
<gene>
    <name evidence="2" type="ORF">OGM63_08595</name>
</gene>
<dbReference type="Gene3D" id="3.40.50.880">
    <property type="match status" value="1"/>
</dbReference>
<dbReference type="PROSITE" id="PS51273">
    <property type="entry name" value="GATASE_TYPE_1"/>
    <property type="match status" value="1"/>
</dbReference>
<dbReference type="InterPro" id="IPR017926">
    <property type="entry name" value="GATASE"/>
</dbReference>
<name>A0ABT3AWS4_9CYAN</name>
<keyword evidence="2" id="KW-0315">Glutamine amidotransferase</keyword>
<dbReference type="InterPro" id="IPR044992">
    <property type="entry name" value="ChyE-like"/>
</dbReference>
<keyword evidence="3" id="KW-1185">Reference proteome</keyword>
<evidence type="ECO:0000313" key="3">
    <source>
        <dbReference type="Proteomes" id="UP001526143"/>
    </source>
</evidence>
<organism evidence="2 3">
    <name type="scientific">Plectonema radiosum NIES-515</name>
    <dbReference type="NCBI Taxonomy" id="2986073"/>
    <lineage>
        <taxon>Bacteria</taxon>
        <taxon>Bacillati</taxon>
        <taxon>Cyanobacteriota</taxon>
        <taxon>Cyanophyceae</taxon>
        <taxon>Oscillatoriophycideae</taxon>
        <taxon>Oscillatoriales</taxon>
        <taxon>Microcoleaceae</taxon>
        <taxon>Plectonema</taxon>
    </lineage>
</organism>
<dbReference type="InterPro" id="IPR029062">
    <property type="entry name" value="Class_I_gatase-like"/>
</dbReference>
<proteinExistence type="predicted"/>
<feature type="domain" description="Glutamine amidotransferase" evidence="1">
    <location>
        <begin position="17"/>
        <end position="183"/>
    </location>
</feature>
<dbReference type="EMBL" id="JAOWRF010000134">
    <property type="protein sequence ID" value="MCV3213583.1"/>
    <property type="molecule type" value="Genomic_DNA"/>
</dbReference>
<reference evidence="2 3" key="1">
    <citation type="submission" date="2022-10" db="EMBL/GenBank/DDBJ databases">
        <title>Identification of biosynthetic pathway for the production of the potent trypsin inhibitor radiosumin.</title>
        <authorList>
            <person name="Fewer D.P."/>
            <person name="Delbaje E."/>
            <person name="Ouyang X."/>
            <person name="Agostino P.D."/>
            <person name="Wahlsten M."/>
            <person name="Jokela J."/>
            <person name="Permi P."/>
            <person name="Haapaniemi E."/>
            <person name="Koistinen H."/>
        </authorList>
    </citation>
    <scope>NUCLEOTIDE SEQUENCE [LARGE SCALE GENOMIC DNA]</scope>
    <source>
        <strain evidence="2 3">NIES-515</strain>
    </source>
</reference>
<dbReference type="PANTHER" id="PTHR42695:SF5">
    <property type="entry name" value="GLUTAMINE AMIDOTRANSFERASE YLR126C-RELATED"/>
    <property type="match status" value="1"/>
</dbReference>
<dbReference type="Pfam" id="PF00117">
    <property type="entry name" value="GATase"/>
    <property type="match status" value="1"/>
</dbReference>
<accession>A0ABT3AWS4</accession>
<protein>
    <submittedName>
        <fullName evidence="2">Glutamine amidotransferase</fullName>
    </submittedName>
</protein>
<dbReference type="NCBIfam" id="NF005458">
    <property type="entry name" value="PRK07053.1"/>
    <property type="match status" value="1"/>
</dbReference>
<sequence length="233" mass="25843">MKRATVIRHLGFEDLGNLTEILKQKKYAVSYVEAGQDCLAAIDPLAPDLIVILGGLISAYDEQNYPFIIDEMSLLERRLAADLPTLGICLGAQLMARSLGAKVYPGDEKEIGWSKLELNPIGMHSSLAHLAAEQTSVLQWHGDTFDLPAGSILLASTTKYQNQAFSWGKRGLALQFHPEVTASGVERWFISHACEIDQIPDVMVTKLRQDTKDYAARLEIQSAKFWQAWLASL</sequence>
<dbReference type="SUPFAM" id="SSF52317">
    <property type="entry name" value="Class I glutamine amidotransferase-like"/>
    <property type="match status" value="1"/>
</dbReference>
<dbReference type="RefSeq" id="WP_263745101.1">
    <property type="nucleotide sequence ID" value="NZ_JAOWRF010000134.1"/>
</dbReference>
<dbReference type="Proteomes" id="UP001526143">
    <property type="component" value="Unassembled WGS sequence"/>
</dbReference>
<dbReference type="PANTHER" id="PTHR42695">
    <property type="entry name" value="GLUTAMINE AMIDOTRANSFERASE YLR126C-RELATED"/>
    <property type="match status" value="1"/>
</dbReference>
<evidence type="ECO:0000313" key="2">
    <source>
        <dbReference type="EMBL" id="MCV3213583.1"/>
    </source>
</evidence>